<keyword evidence="5 8" id="KW-0472">Membrane</keyword>
<evidence type="ECO:0000256" key="4">
    <source>
        <dbReference type="ARBA" id="ARBA00022989"/>
    </source>
</evidence>
<keyword evidence="6" id="KW-0479">Metal-binding</keyword>
<keyword evidence="6" id="KW-0915">Sodium</keyword>
<dbReference type="GO" id="GO:0046872">
    <property type="term" value="F:metal ion binding"/>
    <property type="evidence" value="ECO:0007669"/>
    <property type="project" value="UniProtKB-KW"/>
</dbReference>
<dbReference type="InterPro" id="IPR000175">
    <property type="entry name" value="Na/ntran_symport"/>
</dbReference>
<feature type="compositionally biased region" description="Basic and acidic residues" evidence="7">
    <location>
        <begin position="52"/>
        <end position="64"/>
    </location>
</feature>
<comment type="subcellular location">
    <subcellularLocation>
        <location evidence="1">Membrane</location>
        <topology evidence="1">Multi-pass membrane protein</topology>
    </subcellularLocation>
</comment>
<dbReference type="Proteomes" id="UP000281553">
    <property type="component" value="Unassembled WGS sequence"/>
</dbReference>
<sequence>MDSPEKATNSVSVVDIEADRQWYETKRPFTWVYKCLNEGLRRNPVRGIHPRPDDIDFGKLRDNDESQPAEEEAKAKADNVQFSSTLSIILSCVGAVVGSGNIWLYPRIAAQNSHSEGAFAFVLVWIFSVFLWAIPVIVIEYAIGRFTRSGPLLAFRKFLGPKLMWIGGWVTMTTFFIRLV</sequence>
<dbReference type="OrthoDB" id="6280511at2759"/>
<dbReference type="GO" id="GO:0016020">
    <property type="term" value="C:membrane"/>
    <property type="evidence" value="ECO:0007669"/>
    <property type="project" value="UniProtKB-SubCell"/>
</dbReference>
<keyword evidence="4 8" id="KW-1133">Transmembrane helix</keyword>
<keyword evidence="2" id="KW-0813">Transport</keyword>
<feature type="binding site" evidence="6">
    <location>
        <position position="97"/>
    </location>
    <ligand>
        <name>Na(+)</name>
        <dbReference type="ChEBI" id="CHEBI:29101"/>
        <label>1</label>
    </ligand>
</feature>
<evidence type="ECO:0000313" key="9">
    <source>
        <dbReference type="EMBL" id="VDK29832.1"/>
    </source>
</evidence>
<dbReference type="PANTHER" id="PTHR42948:SF1">
    <property type="entry name" value="TRANSPORTER"/>
    <property type="match status" value="1"/>
</dbReference>
<dbReference type="AlphaFoldDB" id="A0A3P6P092"/>
<evidence type="ECO:0000256" key="1">
    <source>
        <dbReference type="ARBA" id="ARBA00004141"/>
    </source>
</evidence>
<feature type="transmembrane region" description="Helical" evidence="8">
    <location>
        <begin position="118"/>
        <end position="143"/>
    </location>
</feature>
<evidence type="ECO:0000256" key="3">
    <source>
        <dbReference type="ARBA" id="ARBA00022692"/>
    </source>
</evidence>
<feature type="binding site" evidence="6">
    <location>
        <position position="101"/>
    </location>
    <ligand>
        <name>Na(+)</name>
        <dbReference type="ChEBI" id="CHEBI:29101"/>
        <label>1</label>
    </ligand>
</feature>
<evidence type="ECO:0000256" key="8">
    <source>
        <dbReference type="SAM" id="Phobius"/>
    </source>
</evidence>
<dbReference type="EMBL" id="UYRU01000277">
    <property type="protein sequence ID" value="VDK29832.1"/>
    <property type="molecule type" value="Genomic_DNA"/>
</dbReference>
<dbReference type="Pfam" id="PF00209">
    <property type="entry name" value="SNF"/>
    <property type="match status" value="1"/>
</dbReference>
<dbReference type="PANTHER" id="PTHR42948">
    <property type="entry name" value="TRANSPORTER"/>
    <property type="match status" value="1"/>
</dbReference>
<gene>
    <name evidence="9" type="ORF">DILT_LOCUS69</name>
</gene>
<feature type="transmembrane region" description="Helical" evidence="8">
    <location>
        <begin position="163"/>
        <end position="179"/>
    </location>
</feature>
<evidence type="ECO:0000256" key="6">
    <source>
        <dbReference type="PIRSR" id="PIRSR600175-1"/>
    </source>
</evidence>
<evidence type="ECO:0000256" key="5">
    <source>
        <dbReference type="ARBA" id="ARBA00023136"/>
    </source>
</evidence>
<feature type="transmembrane region" description="Helical" evidence="8">
    <location>
        <begin position="86"/>
        <end position="106"/>
    </location>
</feature>
<proteinExistence type="predicted"/>
<feature type="region of interest" description="Disordered" evidence="7">
    <location>
        <begin position="52"/>
        <end position="76"/>
    </location>
</feature>
<evidence type="ECO:0000256" key="2">
    <source>
        <dbReference type="ARBA" id="ARBA00022448"/>
    </source>
</evidence>
<evidence type="ECO:0000313" key="10">
    <source>
        <dbReference type="Proteomes" id="UP000281553"/>
    </source>
</evidence>
<protein>
    <submittedName>
        <fullName evidence="9">Uncharacterized protein</fullName>
    </submittedName>
</protein>
<dbReference type="PROSITE" id="PS50267">
    <property type="entry name" value="NA_NEUROTRAN_SYMP_3"/>
    <property type="match status" value="1"/>
</dbReference>
<keyword evidence="10" id="KW-1185">Reference proteome</keyword>
<name>A0A3P6P092_DIBLA</name>
<evidence type="ECO:0000256" key="7">
    <source>
        <dbReference type="SAM" id="MobiDB-lite"/>
    </source>
</evidence>
<feature type="binding site" evidence="6">
    <location>
        <position position="94"/>
    </location>
    <ligand>
        <name>Na(+)</name>
        <dbReference type="ChEBI" id="CHEBI:29101"/>
        <label>1</label>
    </ligand>
</feature>
<keyword evidence="3 8" id="KW-0812">Transmembrane</keyword>
<accession>A0A3P6P092</accession>
<reference evidence="9 10" key="1">
    <citation type="submission" date="2018-11" db="EMBL/GenBank/DDBJ databases">
        <authorList>
            <consortium name="Pathogen Informatics"/>
        </authorList>
    </citation>
    <scope>NUCLEOTIDE SEQUENCE [LARGE SCALE GENOMIC DNA]</scope>
</reference>
<organism evidence="9 10">
    <name type="scientific">Dibothriocephalus latus</name>
    <name type="common">Fish tapeworm</name>
    <name type="synonym">Diphyllobothrium latum</name>
    <dbReference type="NCBI Taxonomy" id="60516"/>
    <lineage>
        <taxon>Eukaryota</taxon>
        <taxon>Metazoa</taxon>
        <taxon>Spiralia</taxon>
        <taxon>Lophotrochozoa</taxon>
        <taxon>Platyhelminthes</taxon>
        <taxon>Cestoda</taxon>
        <taxon>Eucestoda</taxon>
        <taxon>Diphyllobothriidea</taxon>
        <taxon>Diphyllobothriidae</taxon>
        <taxon>Dibothriocephalus</taxon>
    </lineage>
</organism>
<dbReference type="SUPFAM" id="SSF161070">
    <property type="entry name" value="SNF-like"/>
    <property type="match status" value="1"/>
</dbReference>
<dbReference type="InterPro" id="IPR037272">
    <property type="entry name" value="SNS_sf"/>
</dbReference>